<dbReference type="Gene3D" id="1.10.10.10">
    <property type="entry name" value="Winged helix-like DNA-binding domain superfamily/Winged helix DNA-binding domain"/>
    <property type="match status" value="1"/>
</dbReference>
<dbReference type="EMBL" id="JBHSBU010000001">
    <property type="protein sequence ID" value="MFC4160239.1"/>
    <property type="molecule type" value="Genomic_DNA"/>
</dbReference>
<dbReference type="PANTHER" id="PTHR46577">
    <property type="entry name" value="HTH-TYPE TRANSCRIPTIONAL REGULATORY PROTEIN GABR"/>
    <property type="match status" value="1"/>
</dbReference>
<dbReference type="RefSeq" id="WP_378164860.1">
    <property type="nucleotide sequence ID" value="NZ_JBHSBU010000001.1"/>
</dbReference>
<dbReference type="InterPro" id="IPR015424">
    <property type="entry name" value="PyrdxlP-dep_Trfase"/>
</dbReference>
<dbReference type="GO" id="GO:0008483">
    <property type="term" value="F:transaminase activity"/>
    <property type="evidence" value="ECO:0007669"/>
    <property type="project" value="UniProtKB-KW"/>
</dbReference>
<dbReference type="Pfam" id="PF00392">
    <property type="entry name" value="GntR"/>
    <property type="match status" value="1"/>
</dbReference>
<evidence type="ECO:0000313" key="9">
    <source>
        <dbReference type="Proteomes" id="UP001595791"/>
    </source>
</evidence>
<dbReference type="InterPro" id="IPR004839">
    <property type="entry name" value="Aminotransferase_I/II_large"/>
</dbReference>
<dbReference type="Proteomes" id="UP001595791">
    <property type="component" value="Unassembled WGS sequence"/>
</dbReference>
<dbReference type="SMART" id="SM00345">
    <property type="entry name" value="HTH_GNTR"/>
    <property type="match status" value="1"/>
</dbReference>
<evidence type="ECO:0000256" key="3">
    <source>
        <dbReference type="ARBA" id="ARBA00022898"/>
    </source>
</evidence>
<dbReference type="InterPro" id="IPR036388">
    <property type="entry name" value="WH-like_DNA-bd_sf"/>
</dbReference>
<keyword evidence="5" id="KW-0238">DNA-binding</keyword>
<keyword evidence="6" id="KW-0804">Transcription</keyword>
<dbReference type="CDD" id="cd07377">
    <property type="entry name" value="WHTH_GntR"/>
    <property type="match status" value="1"/>
</dbReference>
<dbReference type="InterPro" id="IPR015421">
    <property type="entry name" value="PyrdxlP-dep_Trfase_major"/>
</dbReference>
<dbReference type="SUPFAM" id="SSF46785">
    <property type="entry name" value="Winged helix' DNA-binding domain"/>
    <property type="match status" value="1"/>
</dbReference>
<comment type="similarity">
    <text evidence="1">In the C-terminal section; belongs to the class-I pyridoxal-phosphate-dependent aminotransferase family.</text>
</comment>
<evidence type="ECO:0000313" key="8">
    <source>
        <dbReference type="EMBL" id="MFC4160239.1"/>
    </source>
</evidence>
<evidence type="ECO:0000256" key="5">
    <source>
        <dbReference type="ARBA" id="ARBA00023125"/>
    </source>
</evidence>
<keyword evidence="4" id="KW-0805">Transcription regulation</keyword>
<dbReference type="PROSITE" id="PS50949">
    <property type="entry name" value="HTH_GNTR"/>
    <property type="match status" value="1"/>
</dbReference>
<keyword evidence="9" id="KW-1185">Reference proteome</keyword>
<evidence type="ECO:0000256" key="4">
    <source>
        <dbReference type="ARBA" id="ARBA00023015"/>
    </source>
</evidence>
<organism evidence="8 9">
    <name type="scientific">Chitinimonas lacunae</name>
    <dbReference type="NCBI Taxonomy" id="1963018"/>
    <lineage>
        <taxon>Bacteria</taxon>
        <taxon>Pseudomonadati</taxon>
        <taxon>Pseudomonadota</taxon>
        <taxon>Betaproteobacteria</taxon>
        <taxon>Neisseriales</taxon>
        <taxon>Chitinibacteraceae</taxon>
        <taxon>Chitinimonas</taxon>
    </lineage>
</organism>
<dbReference type="Pfam" id="PF00155">
    <property type="entry name" value="Aminotran_1_2"/>
    <property type="match status" value="1"/>
</dbReference>
<protein>
    <recommendedName>
        <fullName evidence="2">Putative 8-amino-7-oxononanoate synthase</fullName>
    </recommendedName>
</protein>
<evidence type="ECO:0000256" key="2">
    <source>
        <dbReference type="ARBA" id="ARBA00021531"/>
    </source>
</evidence>
<comment type="caution">
    <text evidence="8">The sequence shown here is derived from an EMBL/GenBank/DDBJ whole genome shotgun (WGS) entry which is preliminary data.</text>
</comment>
<proteinExistence type="inferred from homology"/>
<dbReference type="SUPFAM" id="SSF53383">
    <property type="entry name" value="PLP-dependent transferases"/>
    <property type="match status" value="1"/>
</dbReference>
<gene>
    <name evidence="8" type="ORF">ACFOW7_12905</name>
</gene>
<dbReference type="InterPro" id="IPR036390">
    <property type="entry name" value="WH_DNA-bd_sf"/>
</dbReference>
<dbReference type="InterPro" id="IPR000524">
    <property type="entry name" value="Tscrpt_reg_HTH_GntR"/>
</dbReference>
<dbReference type="PANTHER" id="PTHR46577:SF2">
    <property type="entry name" value="TRANSCRIPTIONAL REGULATORY PROTEIN"/>
    <property type="match status" value="1"/>
</dbReference>
<dbReference type="InterPro" id="IPR051446">
    <property type="entry name" value="HTH_trans_reg/aminotransferase"/>
</dbReference>
<accession>A0ABV8MQL6</accession>
<dbReference type="Gene3D" id="3.40.640.10">
    <property type="entry name" value="Type I PLP-dependent aspartate aminotransferase-like (Major domain)"/>
    <property type="match status" value="1"/>
</dbReference>
<evidence type="ECO:0000256" key="6">
    <source>
        <dbReference type="ARBA" id="ARBA00023163"/>
    </source>
</evidence>
<keyword evidence="8" id="KW-0032">Aminotransferase</keyword>
<sequence length="494" mass="53796">MFRAEAAMRQERPWTYLQLSEQLRASIDAGTWQAGEKLPSLRAFARAHGVSTNTAVLAYRELESDGLIDGRSKSGFFVCGRTPRPQRQAPGRIAVTAQTLRTLACVDRPDLVPLGAAYPSPELYPAQALKRAYARVLRRHPELLGEYTHDAVGVAALRFWLAERYQRLGCNVGADDFIITHGATEALQLALGSLTQPGDTVAVESPAYYGFLQTLEGLGLMVLEVPSDPREGISIEALAEATRRPGAVRCVVLNPNFSNPTGAMMPSERKAALVRLAAERDFLLIEDDVYAELSHAQLRPVPLKAWDDSNRVVTCSSFSKTLAPGLRIGWLLQARPEREAALRLKSQRNIATPLLPQAVLADYLASGDYEAHLRRLRDRFRRQVGRMADAIEAAFPPGTSGDATRGRLAAVGGIASRCRRRPAGRTGIGRGHCDHAGLDVLLPWPLPRLCPDQLRPAVERAGQCRRQPAGPAGSGSTGASLTWPVCCWRCACCG</sequence>
<feature type="domain" description="HTH gntR-type" evidence="7">
    <location>
        <begin position="13"/>
        <end position="81"/>
    </location>
</feature>
<name>A0ABV8MQL6_9NEIS</name>
<evidence type="ECO:0000259" key="7">
    <source>
        <dbReference type="PROSITE" id="PS50949"/>
    </source>
</evidence>
<keyword evidence="3" id="KW-0663">Pyridoxal phosphate</keyword>
<reference evidence="9" key="1">
    <citation type="journal article" date="2019" name="Int. J. Syst. Evol. Microbiol.">
        <title>The Global Catalogue of Microorganisms (GCM) 10K type strain sequencing project: providing services to taxonomists for standard genome sequencing and annotation.</title>
        <authorList>
            <consortium name="The Broad Institute Genomics Platform"/>
            <consortium name="The Broad Institute Genome Sequencing Center for Infectious Disease"/>
            <person name="Wu L."/>
            <person name="Ma J."/>
        </authorList>
    </citation>
    <scope>NUCLEOTIDE SEQUENCE [LARGE SCALE GENOMIC DNA]</scope>
    <source>
        <strain evidence="9">LMG 29894</strain>
    </source>
</reference>
<dbReference type="CDD" id="cd00609">
    <property type="entry name" value="AAT_like"/>
    <property type="match status" value="1"/>
</dbReference>
<keyword evidence="8" id="KW-0808">Transferase</keyword>
<evidence type="ECO:0000256" key="1">
    <source>
        <dbReference type="ARBA" id="ARBA00005384"/>
    </source>
</evidence>